<feature type="compositionally biased region" description="Low complexity" evidence="1">
    <location>
        <begin position="182"/>
        <end position="192"/>
    </location>
</feature>
<feature type="region of interest" description="Disordered" evidence="1">
    <location>
        <begin position="410"/>
        <end position="452"/>
    </location>
</feature>
<sequence>MATNASGKPFPVICNVRSTDLKTSKPVTRNEPSPPRSSGVRALRKCTSSTNAGVAASESPPAQATRRQPLGLRVSSVPSRKDETCSGRSLVPPPVVTAVLTKRRANESAVELGKSTSQDGCTKSQTTYSGVRTLKRATTERTALNECATRGDHNVSGLPQQDGLALTRIPRFTAAPPPAVPPRVQKPVAQKPITVRRSTSDISQSGGASNGGVHAGERHEGQPVAGGAGPSKASLKPAASFTAPKTNDSEVIEAQHTPPCVEEGVSESSSSQAEKTSAVESEEASPAPAKNTGGKGKSKSRCQRRIWSFSLPRFMRSHSSPKLNSDSMPSEESRSSTLPRLKSADDTDLSAAAKEGDAHLFKITSLTSLHDLPGDAAPRTCFSQGDLNQATTSTRTTQCQRIVVRQQDEGFRLVNGPSQDAKKSCSLAESHSSSDNGTDNSGTERPYVMPPRALRKYIKTNFRRLNMHDAEEADTTKKEDDAVLKIIVKEDSAPQLALSATSENDVESLPSRSSLSSCSDSARAHPNDNTEREGNTKEPEVSLNSLPKVTEQIVTDHARTASYTKENSDDGSSKAHPSSLSAHRLSPPMTCFDVDAEVFSEHADIHRAIPATVRLINSANGASSALDSSGQSAPPTTRVSDTDTAGAGCKPLVRVLSSTAGKECSESLDVSDSSTQRPLADLPAVCNGGGVGVSTKDGALFTNGAPAVPEELDRHVDGASCSESLSSFESEVVLPDKQERKAHGGHTRKLRVLNRPTCGSGVAVARSKCAGGASTGSGCCCCSGASACSNSGCRSSRVAANSSKRHLCGERVRQLEDDVWQAERELLLLKEKKLVLPEEEKLLREEREDLSSHSLQYRPQSTPAATGSYGLTSVSPKAEQPRNY</sequence>
<feature type="region of interest" description="Disordered" evidence="1">
    <location>
        <begin position="622"/>
        <end position="646"/>
    </location>
</feature>
<feature type="region of interest" description="Disordered" evidence="1">
    <location>
        <begin position="1"/>
        <end position="92"/>
    </location>
</feature>
<protein>
    <submittedName>
        <fullName evidence="2">Uncharacterized protein</fullName>
    </submittedName>
</protein>
<name>A0A9J6DLG0_RHIMP</name>
<feature type="compositionally biased region" description="Polar residues" evidence="1">
    <location>
        <begin position="622"/>
        <end position="643"/>
    </location>
</feature>
<feature type="region of interest" description="Disordered" evidence="1">
    <location>
        <begin position="316"/>
        <end position="350"/>
    </location>
</feature>
<feature type="region of interest" description="Disordered" evidence="1">
    <location>
        <begin position="845"/>
        <end position="884"/>
    </location>
</feature>
<accession>A0A9J6DLG0</accession>
<dbReference type="AlphaFoldDB" id="A0A9J6DLG0"/>
<dbReference type="VEuPathDB" id="VectorBase:LOC119171569"/>
<proteinExistence type="predicted"/>
<feature type="region of interest" description="Disordered" evidence="1">
    <location>
        <begin position="498"/>
        <end position="587"/>
    </location>
</feature>
<feature type="compositionally biased region" description="Basic and acidic residues" evidence="1">
    <location>
        <begin position="522"/>
        <end position="540"/>
    </location>
</feature>
<evidence type="ECO:0000256" key="1">
    <source>
        <dbReference type="SAM" id="MobiDB-lite"/>
    </source>
</evidence>
<organism evidence="2 3">
    <name type="scientific">Rhipicephalus microplus</name>
    <name type="common">Cattle tick</name>
    <name type="synonym">Boophilus microplus</name>
    <dbReference type="NCBI Taxonomy" id="6941"/>
    <lineage>
        <taxon>Eukaryota</taxon>
        <taxon>Metazoa</taxon>
        <taxon>Ecdysozoa</taxon>
        <taxon>Arthropoda</taxon>
        <taxon>Chelicerata</taxon>
        <taxon>Arachnida</taxon>
        <taxon>Acari</taxon>
        <taxon>Parasitiformes</taxon>
        <taxon>Ixodida</taxon>
        <taxon>Ixodoidea</taxon>
        <taxon>Ixodidae</taxon>
        <taxon>Rhipicephalinae</taxon>
        <taxon>Rhipicephalus</taxon>
        <taxon>Boophilus</taxon>
    </lineage>
</organism>
<evidence type="ECO:0000313" key="2">
    <source>
        <dbReference type="EMBL" id="KAH8023013.1"/>
    </source>
</evidence>
<evidence type="ECO:0000313" key="3">
    <source>
        <dbReference type="Proteomes" id="UP000821866"/>
    </source>
</evidence>
<feature type="compositionally biased region" description="Polar residues" evidence="1">
    <location>
        <begin position="852"/>
        <end position="875"/>
    </location>
</feature>
<comment type="caution">
    <text evidence="2">The sequence shown here is derived from an EMBL/GenBank/DDBJ whole genome shotgun (WGS) entry which is preliminary data.</text>
</comment>
<feature type="compositionally biased region" description="Polar residues" evidence="1">
    <location>
        <begin position="196"/>
        <end position="207"/>
    </location>
</feature>
<feature type="compositionally biased region" description="Polar residues" evidence="1">
    <location>
        <begin position="427"/>
        <end position="443"/>
    </location>
</feature>
<feature type="compositionally biased region" description="Polar residues" evidence="1">
    <location>
        <begin position="114"/>
        <end position="127"/>
    </location>
</feature>
<feature type="region of interest" description="Disordered" evidence="1">
    <location>
        <begin position="107"/>
        <end position="127"/>
    </location>
</feature>
<dbReference type="Proteomes" id="UP000821866">
    <property type="component" value="Chromosome 6"/>
</dbReference>
<keyword evidence="3" id="KW-1185">Reference proteome</keyword>
<feature type="compositionally biased region" description="Low complexity" evidence="1">
    <location>
        <begin position="262"/>
        <end position="289"/>
    </location>
</feature>
<reference evidence="2" key="1">
    <citation type="journal article" date="2020" name="Cell">
        <title>Large-Scale Comparative Analyses of Tick Genomes Elucidate Their Genetic Diversity and Vector Capacities.</title>
        <authorList>
            <consortium name="Tick Genome and Microbiome Consortium (TIGMIC)"/>
            <person name="Jia N."/>
            <person name="Wang J."/>
            <person name="Shi W."/>
            <person name="Du L."/>
            <person name="Sun Y."/>
            <person name="Zhan W."/>
            <person name="Jiang J.F."/>
            <person name="Wang Q."/>
            <person name="Zhang B."/>
            <person name="Ji P."/>
            <person name="Bell-Sakyi L."/>
            <person name="Cui X.M."/>
            <person name="Yuan T.T."/>
            <person name="Jiang B.G."/>
            <person name="Yang W.F."/>
            <person name="Lam T.T."/>
            <person name="Chang Q.C."/>
            <person name="Ding S.J."/>
            <person name="Wang X.J."/>
            <person name="Zhu J.G."/>
            <person name="Ruan X.D."/>
            <person name="Zhao L."/>
            <person name="Wei J.T."/>
            <person name="Ye R.Z."/>
            <person name="Que T.C."/>
            <person name="Du C.H."/>
            <person name="Zhou Y.H."/>
            <person name="Cheng J.X."/>
            <person name="Dai P.F."/>
            <person name="Guo W.B."/>
            <person name="Han X.H."/>
            <person name="Huang E.J."/>
            <person name="Li L.F."/>
            <person name="Wei W."/>
            <person name="Gao Y.C."/>
            <person name="Liu J.Z."/>
            <person name="Shao H.Z."/>
            <person name="Wang X."/>
            <person name="Wang C.C."/>
            <person name="Yang T.C."/>
            <person name="Huo Q.B."/>
            <person name="Li W."/>
            <person name="Chen H.Y."/>
            <person name="Chen S.E."/>
            <person name="Zhou L.G."/>
            <person name="Ni X.B."/>
            <person name="Tian J.H."/>
            <person name="Sheng Y."/>
            <person name="Liu T."/>
            <person name="Pan Y.S."/>
            <person name="Xia L.Y."/>
            <person name="Li J."/>
            <person name="Zhao F."/>
            <person name="Cao W.C."/>
        </authorList>
    </citation>
    <scope>NUCLEOTIDE SEQUENCE</scope>
    <source>
        <strain evidence="2">Rmic-2018</strain>
    </source>
</reference>
<feature type="compositionally biased region" description="Low complexity" evidence="1">
    <location>
        <begin position="508"/>
        <end position="521"/>
    </location>
</feature>
<reference evidence="2" key="2">
    <citation type="submission" date="2021-09" db="EMBL/GenBank/DDBJ databases">
        <authorList>
            <person name="Jia N."/>
            <person name="Wang J."/>
            <person name="Shi W."/>
            <person name="Du L."/>
            <person name="Sun Y."/>
            <person name="Zhan W."/>
            <person name="Jiang J."/>
            <person name="Wang Q."/>
            <person name="Zhang B."/>
            <person name="Ji P."/>
            <person name="Sakyi L.B."/>
            <person name="Cui X."/>
            <person name="Yuan T."/>
            <person name="Jiang B."/>
            <person name="Yang W."/>
            <person name="Lam T.T.-Y."/>
            <person name="Chang Q."/>
            <person name="Ding S."/>
            <person name="Wang X."/>
            <person name="Zhu J."/>
            <person name="Ruan X."/>
            <person name="Zhao L."/>
            <person name="Wei J."/>
            <person name="Que T."/>
            <person name="Du C."/>
            <person name="Cheng J."/>
            <person name="Dai P."/>
            <person name="Han X."/>
            <person name="Huang E."/>
            <person name="Gao Y."/>
            <person name="Liu J."/>
            <person name="Shao H."/>
            <person name="Ye R."/>
            <person name="Li L."/>
            <person name="Wei W."/>
            <person name="Wang X."/>
            <person name="Wang C."/>
            <person name="Huo Q."/>
            <person name="Li W."/>
            <person name="Guo W."/>
            <person name="Chen H."/>
            <person name="Chen S."/>
            <person name="Zhou L."/>
            <person name="Zhou L."/>
            <person name="Ni X."/>
            <person name="Tian J."/>
            <person name="Zhou Y."/>
            <person name="Sheng Y."/>
            <person name="Liu T."/>
            <person name="Pan Y."/>
            <person name="Xia L."/>
            <person name="Li J."/>
            <person name="Zhao F."/>
            <person name="Cao W."/>
        </authorList>
    </citation>
    <scope>NUCLEOTIDE SEQUENCE</scope>
    <source>
        <strain evidence="2">Rmic-2018</strain>
        <tissue evidence="2">Larvae</tissue>
    </source>
</reference>
<gene>
    <name evidence="2" type="ORF">HPB51_009617</name>
</gene>
<feature type="region of interest" description="Disordered" evidence="1">
    <location>
        <begin position="172"/>
        <end position="302"/>
    </location>
</feature>
<dbReference type="EMBL" id="JABSTU010000008">
    <property type="protein sequence ID" value="KAH8023013.1"/>
    <property type="molecule type" value="Genomic_DNA"/>
</dbReference>